<feature type="compositionally biased region" description="Low complexity" evidence="2">
    <location>
        <begin position="84"/>
        <end position="112"/>
    </location>
</feature>
<dbReference type="PANTHER" id="PTHR12832:SF11">
    <property type="entry name" value="LD23868P"/>
    <property type="match status" value="1"/>
</dbReference>
<comment type="similarity">
    <text evidence="1">Belongs to the TCP11 family.</text>
</comment>
<evidence type="ECO:0000313" key="3">
    <source>
        <dbReference type="EMBL" id="EHK24505.1"/>
    </source>
</evidence>
<evidence type="ECO:0000256" key="1">
    <source>
        <dbReference type="ARBA" id="ARBA00010954"/>
    </source>
</evidence>
<dbReference type="InParanoid" id="G9MMD6"/>
<dbReference type="AlphaFoldDB" id="G9MMD6"/>
<dbReference type="OrthoDB" id="276323at2759"/>
<gene>
    <name evidence="3" type="ORF">TRIVIDRAFT_31170</name>
</gene>
<feature type="non-terminal residue" evidence="3">
    <location>
        <position position="1"/>
    </location>
</feature>
<dbReference type="OMA" id="LHWRVWS"/>
<accession>G9MMD6</accession>
<protein>
    <submittedName>
        <fullName evidence="3">cAMP-mediated signaling protein SOK1</fullName>
    </submittedName>
</protein>
<reference evidence="3 4" key="1">
    <citation type="journal article" date="2011" name="Genome Biol.">
        <title>Comparative genome sequence analysis underscores mycoparasitism as the ancestral life style of Trichoderma.</title>
        <authorList>
            <person name="Kubicek C.P."/>
            <person name="Herrera-Estrella A."/>
            <person name="Seidl-Seiboth V."/>
            <person name="Martinez D.A."/>
            <person name="Druzhinina I.S."/>
            <person name="Thon M."/>
            <person name="Zeilinger S."/>
            <person name="Casas-Flores S."/>
            <person name="Horwitz B.A."/>
            <person name="Mukherjee P.K."/>
            <person name="Mukherjee M."/>
            <person name="Kredics L."/>
            <person name="Alcaraz L.D."/>
            <person name="Aerts A."/>
            <person name="Antal Z."/>
            <person name="Atanasova L."/>
            <person name="Cervantes-Badillo M.G."/>
            <person name="Challacombe J."/>
            <person name="Chertkov O."/>
            <person name="McCluskey K."/>
            <person name="Coulpier F."/>
            <person name="Deshpande N."/>
            <person name="von Doehren H."/>
            <person name="Ebbole D.J."/>
            <person name="Esquivel-Naranjo E.U."/>
            <person name="Fekete E."/>
            <person name="Flipphi M."/>
            <person name="Glaser F."/>
            <person name="Gomez-Rodriguez E.Y."/>
            <person name="Gruber S."/>
            <person name="Han C."/>
            <person name="Henrissat B."/>
            <person name="Hermosa R."/>
            <person name="Hernandez-Onate M."/>
            <person name="Karaffa L."/>
            <person name="Kosti I."/>
            <person name="Le Crom S."/>
            <person name="Lindquist E."/>
            <person name="Lucas S."/>
            <person name="Luebeck M."/>
            <person name="Luebeck P.S."/>
            <person name="Margeot A."/>
            <person name="Metz B."/>
            <person name="Misra M."/>
            <person name="Nevalainen H."/>
            <person name="Omann M."/>
            <person name="Packer N."/>
            <person name="Perrone G."/>
            <person name="Uresti-Rivera E.E."/>
            <person name="Salamov A."/>
            <person name="Schmoll M."/>
            <person name="Seiboth B."/>
            <person name="Shapiro H."/>
            <person name="Sukno S."/>
            <person name="Tamayo-Ramos J.A."/>
            <person name="Tisch D."/>
            <person name="Wiest A."/>
            <person name="Wilkinson H.H."/>
            <person name="Zhang M."/>
            <person name="Coutinho P.M."/>
            <person name="Kenerley C.M."/>
            <person name="Monte E."/>
            <person name="Baker S.E."/>
            <person name="Grigoriev I.V."/>
        </authorList>
    </citation>
    <scope>NUCLEOTIDE SEQUENCE [LARGE SCALE GENOMIC DNA]</scope>
    <source>
        <strain evidence="4">Gv29-8 / FGSC 10586</strain>
    </source>
</reference>
<dbReference type="HOGENOM" id="CLU_016970_0_0_1"/>
<organism evidence="3 4">
    <name type="scientific">Hypocrea virens (strain Gv29-8 / FGSC 10586)</name>
    <name type="common">Gliocladium virens</name>
    <name type="synonym">Trichoderma virens</name>
    <dbReference type="NCBI Taxonomy" id="413071"/>
    <lineage>
        <taxon>Eukaryota</taxon>
        <taxon>Fungi</taxon>
        <taxon>Dikarya</taxon>
        <taxon>Ascomycota</taxon>
        <taxon>Pezizomycotina</taxon>
        <taxon>Sordariomycetes</taxon>
        <taxon>Hypocreomycetidae</taxon>
        <taxon>Hypocreales</taxon>
        <taxon>Hypocreaceae</taxon>
        <taxon>Trichoderma</taxon>
    </lineage>
</organism>
<evidence type="ECO:0000313" key="4">
    <source>
        <dbReference type="Proteomes" id="UP000007115"/>
    </source>
</evidence>
<sequence>STPAKMLPEQETGGSIERSRRQLSTSAPCPPKTDAEPIKESEVPPVSQEETAQEMAQSSQVSPRQCQADPRASAPESAPLTRNPSSDSAISAAASAAASPEPSLPSSLHTLPLEPPVTRSTLSELDVSKIIHNPKLRHDINFDPELHFRPNLDGEKGRRKQDKANQFWRTLKQELSEFIIDRPTFIYKHGDSDEWTLPILLKAVKDIIQTLVPQRDRQFLDEGLNVELLMQQFHKGVADLEKLALWLSRVLKSHCAPMRDEWVDTMYNQLSNGNRNMDLDELVTGMRSLLSVLEAMKLDVANHQIRCLRPVLIEDTTHFEQKFFIKRMESGKTDISMSRQWYKEAEQAYTDSRSHPSQSFGDMGVFFEALSRLMLPSAWDERLPNTFLFDEERLMKLRSDVLDAINLEVCMRVYEDFDKMSRRSSPAAPSSDGASHVEDIMDRFDFNTPPSVSRPSSVVHSVAGSASSSPRSSFVVPSYVAPRQDSQTKARELFSTLVALLQTSPPSSQPSARWQMMAPSMALQIFRFVNLPSTALPELEARLSAALGDVDACFYRDIEENFLGRLMADLGHRVREFKGLSGVSLFSVATGVRVPSRRPGSADREADGHLREPYDEASLDDIATRLAHLGILHWRVWSQLAYADDVDQMTVDDESMQI</sequence>
<feature type="compositionally biased region" description="Basic and acidic residues" evidence="2">
    <location>
        <begin position="33"/>
        <end position="42"/>
    </location>
</feature>
<dbReference type="EMBL" id="ABDF02000004">
    <property type="protein sequence ID" value="EHK24505.1"/>
    <property type="molecule type" value="Genomic_DNA"/>
</dbReference>
<comment type="caution">
    <text evidence="3">The sequence shown here is derived from an EMBL/GenBank/DDBJ whole genome shotgun (WGS) entry which is preliminary data.</text>
</comment>
<feature type="region of interest" description="Disordered" evidence="2">
    <location>
        <begin position="1"/>
        <end position="112"/>
    </location>
</feature>
<dbReference type="eggNOG" id="KOG1981">
    <property type="taxonomic scope" value="Eukaryota"/>
</dbReference>
<dbReference type="RefSeq" id="XP_013958710.1">
    <property type="nucleotide sequence ID" value="XM_014103235.1"/>
</dbReference>
<dbReference type="Proteomes" id="UP000007115">
    <property type="component" value="Unassembled WGS sequence"/>
</dbReference>
<dbReference type="GO" id="GO:0010737">
    <property type="term" value="P:protein kinase A signaling"/>
    <property type="evidence" value="ECO:0007669"/>
    <property type="project" value="TreeGrafter"/>
</dbReference>
<dbReference type="PANTHER" id="PTHR12832">
    <property type="entry name" value="TESTIS-SPECIFIC PROTEIN PBS13 T-COMPLEX 11"/>
    <property type="match status" value="1"/>
</dbReference>
<dbReference type="InterPro" id="IPR008862">
    <property type="entry name" value="Tcp11"/>
</dbReference>
<evidence type="ECO:0000256" key="2">
    <source>
        <dbReference type="SAM" id="MobiDB-lite"/>
    </source>
</evidence>
<keyword evidence="4" id="KW-1185">Reference proteome</keyword>
<dbReference type="VEuPathDB" id="FungiDB:TRIVIDRAFT_31170"/>
<feature type="compositionally biased region" description="Polar residues" evidence="2">
    <location>
        <begin position="48"/>
        <end position="65"/>
    </location>
</feature>
<proteinExistence type="inferred from homology"/>
<dbReference type="Pfam" id="PF05794">
    <property type="entry name" value="Tcp11"/>
    <property type="match status" value="1"/>
</dbReference>
<name>G9MMD6_HYPVG</name>
<dbReference type="GeneID" id="25792961"/>